<evidence type="ECO:0000259" key="11">
    <source>
        <dbReference type="Pfam" id="PF17146"/>
    </source>
</evidence>
<feature type="binding site" evidence="8">
    <location>
        <position position="349"/>
    </location>
    <ligand>
        <name>Zn(2+)</name>
        <dbReference type="ChEBI" id="CHEBI:29105"/>
    </ligand>
</feature>
<feature type="domain" description="Nin one binding (NOB1) Zn-ribbon-like" evidence="10">
    <location>
        <begin position="317"/>
        <end position="391"/>
    </location>
</feature>
<feature type="binding site" evidence="8">
    <location>
        <position position="327"/>
    </location>
    <ligand>
        <name>Zn(2+)</name>
        <dbReference type="ChEBI" id="CHEBI:29105"/>
    </ligand>
</feature>
<organism evidence="12 13">
    <name type="scientific">Metschnikowia bicuspidata</name>
    <dbReference type="NCBI Taxonomy" id="27322"/>
    <lineage>
        <taxon>Eukaryota</taxon>
        <taxon>Fungi</taxon>
        <taxon>Dikarya</taxon>
        <taxon>Ascomycota</taxon>
        <taxon>Saccharomycotina</taxon>
        <taxon>Pichiomycetes</taxon>
        <taxon>Metschnikowiaceae</taxon>
        <taxon>Metschnikowia</taxon>
    </lineage>
</organism>
<keyword evidence="3 7" id="KW-0479">Metal-binding</keyword>
<feature type="region of interest" description="Disordered" evidence="9">
    <location>
        <begin position="217"/>
        <end position="260"/>
    </location>
</feature>
<dbReference type="EMBL" id="ML004436">
    <property type="protein sequence ID" value="RKP31911.1"/>
    <property type="molecule type" value="Genomic_DNA"/>
</dbReference>
<feature type="binding site" evidence="8">
    <location>
        <position position="330"/>
    </location>
    <ligand>
        <name>Zn(2+)</name>
        <dbReference type="ChEBI" id="CHEBI:29105"/>
    </ligand>
</feature>
<dbReference type="PIRSF" id="PIRSF037125">
    <property type="entry name" value="D-site_20S_pre-rRNA_nuclease"/>
    <property type="match status" value="1"/>
</dbReference>
<gene>
    <name evidence="12" type="ORF">METBISCDRAFT_13126</name>
</gene>
<protein>
    <recommendedName>
        <fullName evidence="7">20S-pre-rRNA D-site endonuclease NOB1</fullName>
    </recommendedName>
</protein>
<dbReference type="SUPFAM" id="SSF144206">
    <property type="entry name" value="NOB1 zinc finger-like"/>
    <property type="match status" value="1"/>
</dbReference>
<comment type="subcellular location">
    <subcellularLocation>
        <location evidence="7">Nucleus</location>
        <location evidence="7">Nucleolus</location>
    </subcellularLocation>
</comment>
<keyword evidence="5 7" id="KW-0862">Zinc</keyword>
<keyword evidence="2" id="KW-0540">Nuclease</keyword>
<keyword evidence="6 7" id="KW-0539">Nucleus</keyword>
<keyword evidence="4" id="KW-0378">Hydrolase</keyword>
<dbReference type="InterPro" id="IPR036283">
    <property type="entry name" value="NOB1_Zf-like_sf"/>
</dbReference>
<dbReference type="GO" id="GO:0005730">
    <property type="term" value="C:nucleolus"/>
    <property type="evidence" value="ECO:0007669"/>
    <property type="project" value="UniProtKB-SubCell"/>
</dbReference>
<dbReference type="InterPro" id="IPR014881">
    <property type="entry name" value="NOB1_Zn-bd"/>
</dbReference>
<dbReference type="GO" id="GO:0004521">
    <property type="term" value="F:RNA endonuclease activity"/>
    <property type="evidence" value="ECO:0007669"/>
    <property type="project" value="UniProtKB-UniRule"/>
</dbReference>
<dbReference type="InterPro" id="IPR017117">
    <property type="entry name" value="Nob1_euk"/>
</dbReference>
<sequence>MDTRAVNSLVLDATPLITQPASALQQYAHAFYTTPGVRAELRDEHARNQLMLWHDVLQVRQPKQKSINKVSAFAKLTGDYAVLSMNDVHIIALAYELEVERNGDASLRSYTGEKLTGDKEVDAKRFEQSAPPQSRAMPESDDGFQVVQRKKRHSVKYYRQQWQKQRAMEQAEKAVGESREEQAEQAELQTGQHVEQTELSVEKLGNKAENTGLSEALSEDAAENPNDQESEQNESNNGDDDGNRDDENGYDEDDDDGEWITPENFKETIMKDDNETVQETTQPQPLVVALATGDFACQNTAMQLGLKLLNAHSGKQITKVRNYMYRCHACFRMLPLPKSGEKKVFCTNCGGDTLLRCAVSVDSLTGKVTPHLKANFQWIRKGQVYSIASPLSKNTLKKQGRAGYQHNKENRHKALQEPVILREDQKEYEQALQEDARARRKNGKLLSEWVGGGSVDNFISPFQKTFRSGGVQVGRGRNANAVKKRK</sequence>
<dbReference type="PANTHER" id="PTHR12814">
    <property type="entry name" value="RNA-BINDING PROTEIN NOB1"/>
    <property type="match status" value="1"/>
</dbReference>
<feature type="domain" description="Ribonuclease PIN" evidence="11">
    <location>
        <begin position="9"/>
        <end position="97"/>
    </location>
</feature>
<reference evidence="13" key="1">
    <citation type="journal article" date="2018" name="Nat. Microbiol.">
        <title>Leveraging single-cell genomics to expand the fungal tree of life.</title>
        <authorList>
            <person name="Ahrendt S.R."/>
            <person name="Quandt C.A."/>
            <person name="Ciobanu D."/>
            <person name="Clum A."/>
            <person name="Salamov A."/>
            <person name="Andreopoulos B."/>
            <person name="Cheng J.F."/>
            <person name="Woyke T."/>
            <person name="Pelin A."/>
            <person name="Henrissat B."/>
            <person name="Reynolds N.K."/>
            <person name="Benny G.L."/>
            <person name="Smith M.E."/>
            <person name="James T.Y."/>
            <person name="Grigoriev I.V."/>
        </authorList>
    </citation>
    <scope>NUCLEOTIDE SEQUENCE [LARGE SCALE GENOMIC DNA]</scope>
    <source>
        <strain evidence="13">Baker2002</strain>
    </source>
</reference>
<evidence type="ECO:0000256" key="9">
    <source>
        <dbReference type="SAM" id="MobiDB-lite"/>
    </source>
</evidence>
<evidence type="ECO:0000256" key="5">
    <source>
        <dbReference type="ARBA" id="ARBA00022833"/>
    </source>
</evidence>
<dbReference type="Gene3D" id="6.20.210.10">
    <property type="entry name" value="Nin one binding (NOB1), Zn-ribbon-like"/>
    <property type="match status" value="1"/>
</dbReference>
<evidence type="ECO:0000256" key="3">
    <source>
        <dbReference type="ARBA" id="ARBA00022723"/>
    </source>
</evidence>
<dbReference type="PANTHER" id="PTHR12814:SF2">
    <property type="entry name" value="RNA-BINDING PROTEIN NOB1"/>
    <property type="match status" value="1"/>
</dbReference>
<dbReference type="CDD" id="cd09876">
    <property type="entry name" value="PIN_Nob1-like"/>
    <property type="match status" value="1"/>
</dbReference>
<dbReference type="Proteomes" id="UP000268321">
    <property type="component" value="Unassembled WGS sequence"/>
</dbReference>
<evidence type="ECO:0000256" key="6">
    <source>
        <dbReference type="ARBA" id="ARBA00023242"/>
    </source>
</evidence>
<evidence type="ECO:0000256" key="7">
    <source>
        <dbReference type="PIRNR" id="PIRNR037125"/>
    </source>
</evidence>
<evidence type="ECO:0000256" key="8">
    <source>
        <dbReference type="PIRSR" id="PIRSR037125-1"/>
    </source>
</evidence>
<feature type="binding site" evidence="8">
    <location>
        <position position="346"/>
    </location>
    <ligand>
        <name>Zn(2+)</name>
        <dbReference type="ChEBI" id="CHEBI:29105"/>
    </ligand>
</feature>
<dbReference type="GO" id="GO:0030688">
    <property type="term" value="C:preribosome, small subunit precursor"/>
    <property type="evidence" value="ECO:0007669"/>
    <property type="project" value="TreeGrafter"/>
</dbReference>
<feature type="compositionally biased region" description="Acidic residues" evidence="9">
    <location>
        <begin position="217"/>
        <end position="258"/>
    </location>
</feature>
<dbReference type="Pfam" id="PF17146">
    <property type="entry name" value="PIN_6"/>
    <property type="match status" value="1"/>
</dbReference>
<evidence type="ECO:0000259" key="10">
    <source>
        <dbReference type="Pfam" id="PF08772"/>
    </source>
</evidence>
<accession>A0A4P9ZHW5</accession>
<evidence type="ECO:0000256" key="4">
    <source>
        <dbReference type="ARBA" id="ARBA00022801"/>
    </source>
</evidence>
<evidence type="ECO:0000256" key="2">
    <source>
        <dbReference type="ARBA" id="ARBA00022722"/>
    </source>
</evidence>
<feature type="compositionally biased region" description="Polar residues" evidence="9">
    <location>
        <begin position="187"/>
        <end position="196"/>
    </location>
</feature>
<dbReference type="OrthoDB" id="446759at2759"/>
<comment type="similarity">
    <text evidence="1 7">Belongs to the NOB1 family.</text>
</comment>
<dbReference type="FunFam" id="3.40.50.1010:FF:000020">
    <property type="entry name" value="20S-pre-rRNA D-site endonuclease NOB1"/>
    <property type="match status" value="1"/>
</dbReference>
<evidence type="ECO:0000313" key="12">
    <source>
        <dbReference type="EMBL" id="RKP31911.1"/>
    </source>
</evidence>
<name>A0A4P9ZHW5_9ASCO</name>
<dbReference type="Gene3D" id="3.40.50.1010">
    <property type="entry name" value="5'-nuclease"/>
    <property type="match status" value="1"/>
</dbReference>
<keyword evidence="13" id="KW-1185">Reference proteome</keyword>
<dbReference type="GO" id="GO:0016787">
    <property type="term" value="F:hydrolase activity"/>
    <property type="evidence" value="ECO:0007669"/>
    <property type="project" value="UniProtKB-KW"/>
</dbReference>
<comment type="function">
    <text evidence="7">Required for the synthesis of 40S ribosome subunits. Has a role in processing 20S pre-rRNA into the mature 18S rRNA, where it is required for cleavage at the 3' end of the mature 18S rRNA (D-site). Accompanies the 20S pre-rRNA from the nucleus to the cytoplasm.</text>
</comment>
<feature type="compositionally biased region" description="Basic and acidic residues" evidence="9">
    <location>
        <begin position="118"/>
        <end position="127"/>
    </location>
</feature>
<feature type="region of interest" description="Disordered" evidence="9">
    <location>
        <begin position="118"/>
        <end position="148"/>
    </location>
</feature>
<evidence type="ECO:0000256" key="1">
    <source>
        <dbReference type="ARBA" id="ARBA00005858"/>
    </source>
</evidence>
<dbReference type="GO" id="GO:0030490">
    <property type="term" value="P:maturation of SSU-rRNA"/>
    <property type="evidence" value="ECO:0007669"/>
    <property type="project" value="TreeGrafter"/>
</dbReference>
<proteinExistence type="inferred from homology"/>
<evidence type="ECO:0000313" key="13">
    <source>
        <dbReference type="Proteomes" id="UP000268321"/>
    </source>
</evidence>
<dbReference type="GO" id="GO:0005737">
    <property type="term" value="C:cytoplasm"/>
    <property type="evidence" value="ECO:0007669"/>
    <property type="project" value="UniProtKB-ARBA"/>
</dbReference>
<feature type="region of interest" description="Disordered" evidence="9">
    <location>
        <begin position="169"/>
        <end position="196"/>
    </location>
</feature>
<dbReference type="AlphaFoldDB" id="A0A4P9ZHW5"/>
<dbReference type="Pfam" id="PF08772">
    <property type="entry name" value="Zn_ribbon_NOB1"/>
    <property type="match status" value="1"/>
</dbReference>
<dbReference type="InterPro" id="IPR033411">
    <property type="entry name" value="Ribonuclease_PIN"/>
</dbReference>
<dbReference type="InterPro" id="IPR039907">
    <property type="entry name" value="NOB1"/>
</dbReference>
<dbReference type="GO" id="GO:0046872">
    <property type="term" value="F:metal ion binding"/>
    <property type="evidence" value="ECO:0007669"/>
    <property type="project" value="UniProtKB-UniRule"/>
</dbReference>
<feature type="compositionally biased region" description="Basic and acidic residues" evidence="9">
    <location>
        <begin position="169"/>
        <end position="182"/>
    </location>
</feature>